<evidence type="ECO:0000313" key="2">
    <source>
        <dbReference type="EMBL" id="MEC5385870.1"/>
    </source>
</evidence>
<keyword evidence="3" id="KW-1185">Reference proteome</keyword>
<feature type="chain" id="PRO_5046551827" evidence="1">
    <location>
        <begin position="22"/>
        <end position="98"/>
    </location>
</feature>
<accession>A0ABU6K2J9</accession>
<organism evidence="2 3">
    <name type="scientific">Uliginosibacterium silvisoli</name>
    <dbReference type="NCBI Taxonomy" id="3114758"/>
    <lineage>
        <taxon>Bacteria</taxon>
        <taxon>Pseudomonadati</taxon>
        <taxon>Pseudomonadota</taxon>
        <taxon>Betaproteobacteria</taxon>
        <taxon>Rhodocyclales</taxon>
        <taxon>Zoogloeaceae</taxon>
        <taxon>Uliginosibacterium</taxon>
    </lineage>
</organism>
<keyword evidence="1" id="KW-0732">Signal</keyword>
<dbReference type="RefSeq" id="WP_327598814.1">
    <property type="nucleotide sequence ID" value="NZ_JAYXHS010000001.1"/>
</dbReference>
<dbReference type="EMBL" id="JAYXHS010000001">
    <property type="protein sequence ID" value="MEC5385870.1"/>
    <property type="molecule type" value="Genomic_DNA"/>
</dbReference>
<feature type="signal peptide" evidence="1">
    <location>
        <begin position="1"/>
        <end position="21"/>
    </location>
</feature>
<gene>
    <name evidence="2" type="ORF">VVD49_09050</name>
</gene>
<evidence type="ECO:0000256" key="1">
    <source>
        <dbReference type="SAM" id="SignalP"/>
    </source>
</evidence>
<reference evidence="2 3" key="1">
    <citation type="submission" date="2024-01" db="EMBL/GenBank/DDBJ databases">
        <title>Uliginosibacterium soil sp. nov.</title>
        <authorList>
            <person name="Lv Y."/>
        </authorList>
    </citation>
    <scope>NUCLEOTIDE SEQUENCE [LARGE SCALE GENOMIC DNA]</scope>
    <source>
        <strain evidence="2 3">H3</strain>
    </source>
</reference>
<comment type="caution">
    <text evidence="2">The sequence shown here is derived from an EMBL/GenBank/DDBJ whole genome shotgun (WGS) entry which is preliminary data.</text>
</comment>
<name>A0ABU6K2J9_9RHOO</name>
<sequence length="98" mass="10089">MKTLIATLILATAAVSTTAFAQSTDPVVVNREATKAASKAYDERVGAAKKVYKDAVAAAKKTYDAEVDAAKGEKKTAVDAANKTLAATSKKNPDGTAK</sequence>
<evidence type="ECO:0000313" key="3">
    <source>
        <dbReference type="Proteomes" id="UP001331561"/>
    </source>
</evidence>
<proteinExistence type="predicted"/>
<dbReference type="Proteomes" id="UP001331561">
    <property type="component" value="Unassembled WGS sequence"/>
</dbReference>
<protein>
    <submittedName>
        <fullName evidence="2">Uncharacterized protein</fullName>
    </submittedName>
</protein>